<sequence length="47" mass="5573">MYLLRKMYTVCRGGCKIKRNKLTGMVSLTPDKNYFLQHNPPKTREIQ</sequence>
<dbReference type="AlphaFoldDB" id="A0A2P2L0D9"/>
<proteinExistence type="predicted"/>
<protein>
    <submittedName>
        <fullName evidence="1">Mitochondrial outer membrane protein porin of 36 kDa-like</fullName>
    </submittedName>
</protein>
<name>A0A2P2L0D9_RHIMU</name>
<organism evidence="1">
    <name type="scientific">Rhizophora mucronata</name>
    <name type="common">Asiatic mangrove</name>
    <dbReference type="NCBI Taxonomy" id="61149"/>
    <lineage>
        <taxon>Eukaryota</taxon>
        <taxon>Viridiplantae</taxon>
        <taxon>Streptophyta</taxon>
        <taxon>Embryophyta</taxon>
        <taxon>Tracheophyta</taxon>
        <taxon>Spermatophyta</taxon>
        <taxon>Magnoliopsida</taxon>
        <taxon>eudicotyledons</taxon>
        <taxon>Gunneridae</taxon>
        <taxon>Pentapetalae</taxon>
        <taxon>rosids</taxon>
        <taxon>fabids</taxon>
        <taxon>Malpighiales</taxon>
        <taxon>Rhizophoraceae</taxon>
        <taxon>Rhizophora</taxon>
    </lineage>
</organism>
<reference evidence="1" key="1">
    <citation type="submission" date="2018-02" db="EMBL/GenBank/DDBJ databases">
        <title>Rhizophora mucronata_Transcriptome.</title>
        <authorList>
            <person name="Meera S.P."/>
            <person name="Sreeshan A."/>
            <person name="Augustine A."/>
        </authorList>
    </citation>
    <scope>NUCLEOTIDE SEQUENCE</scope>
    <source>
        <tissue evidence="1">Leaf</tissue>
    </source>
</reference>
<accession>A0A2P2L0D9</accession>
<evidence type="ECO:0000313" key="1">
    <source>
        <dbReference type="EMBL" id="MBX11437.1"/>
    </source>
</evidence>
<dbReference type="EMBL" id="GGEC01030953">
    <property type="protein sequence ID" value="MBX11437.1"/>
    <property type="molecule type" value="Transcribed_RNA"/>
</dbReference>
<dbReference type="EMBL" id="GGEC01030956">
    <property type="protein sequence ID" value="MBX11440.1"/>
    <property type="molecule type" value="Transcribed_RNA"/>
</dbReference>